<dbReference type="Pfam" id="PF05222">
    <property type="entry name" value="AlaDh_PNT_N"/>
    <property type="match status" value="1"/>
</dbReference>
<comment type="caution">
    <text evidence="16">The sequence shown here is derived from an EMBL/GenBank/DDBJ whole genome shotgun (WGS) entry which is preliminary data.</text>
</comment>
<keyword evidence="9" id="KW-1015">Disulfide bond</keyword>
<feature type="domain" description="Alanine dehydrogenase/pyridine nucleotide transhydrogenase NAD(H)-binding" evidence="14">
    <location>
        <begin position="167"/>
        <end position="338"/>
    </location>
</feature>
<proteinExistence type="inferred from homology"/>
<dbReference type="GO" id="GO:0005737">
    <property type="term" value="C:cytoplasm"/>
    <property type="evidence" value="ECO:0007669"/>
    <property type="project" value="TreeGrafter"/>
</dbReference>
<gene>
    <name evidence="16" type="ORF">Rain11_1644</name>
</gene>
<accession>A0A2N3IE31</accession>
<dbReference type="EC" id="1.5.1.7" evidence="4"/>
<feature type="active site" description="Proton donor" evidence="12">
    <location>
        <position position="90"/>
    </location>
</feature>
<comment type="catalytic activity">
    <reaction evidence="11">
        <text>L-saccharopine + NAD(+) + H2O = L-lysine + 2-oxoglutarate + NADH + H(+)</text>
        <dbReference type="Rhea" id="RHEA:12440"/>
        <dbReference type="ChEBI" id="CHEBI:15377"/>
        <dbReference type="ChEBI" id="CHEBI:15378"/>
        <dbReference type="ChEBI" id="CHEBI:16810"/>
        <dbReference type="ChEBI" id="CHEBI:32551"/>
        <dbReference type="ChEBI" id="CHEBI:57540"/>
        <dbReference type="ChEBI" id="CHEBI:57945"/>
        <dbReference type="ChEBI" id="CHEBI:57951"/>
        <dbReference type="EC" id="1.5.1.7"/>
    </reaction>
</comment>
<evidence type="ECO:0000256" key="8">
    <source>
        <dbReference type="ARBA" id="ARBA00023027"/>
    </source>
</evidence>
<dbReference type="Proteomes" id="UP000233387">
    <property type="component" value="Unassembled WGS sequence"/>
</dbReference>
<dbReference type="InterPro" id="IPR007698">
    <property type="entry name" value="AlaDH/PNT_NAD(H)-bd"/>
</dbReference>
<evidence type="ECO:0000256" key="5">
    <source>
        <dbReference type="ARBA" id="ARBA00021221"/>
    </source>
</evidence>
<evidence type="ECO:0000256" key="4">
    <source>
        <dbReference type="ARBA" id="ARBA00012847"/>
    </source>
</evidence>
<name>A0A2N3IE31_9BACT</name>
<evidence type="ECO:0000256" key="12">
    <source>
        <dbReference type="PIRSR" id="PIRSR018250-1"/>
    </source>
</evidence>
<evidence type="ECO:0000313" key="16">
    <source>
        <dbReference type="EMBL" id="PKQ68577.1"/>
    </source>
</evidence>
<dbReference type="GO" id="GO:0004754">
    <property type="term" value="F:saccharopine dehydrogenase (NAD+, L-lysine-forming) activity"/>
    <property type="evidence" value="ECO:0007669"/>
    <property type="project" value="UniProtKB-EC"/>
</dbReference>
<feature type="binding site" evidence="13">
    <location>
        <position position="213"/>
    </location>
    <ligand>
        <name>NAD(+)</name>
        <dbReference type="ChEBI" id="CHEBI:57540"/>
    </ligand>
</feature>
<sequence length="400" mass="45955">MKLGVIREGKVPVDRRVVLLPHQCKYIQEHFPDVKVLVQSSVVRCVRDEEYETLGLPVVENIDECDVLIGVKEVPIKDLIPEKTYMFFSHTIKKQPANRALLQAILAKNIRLIDYECLTDENEERIIAFGRYAGIVGAYHALRTWGLKYKLFELHRAIDCKSYEDLLSELKKVKLPPIKIALTGRGRSGKGALEILRAAGIRQVSAQEYLEKDFSEAVFVQLASSDYYKPKHPKIPFEVFYDNPEFFEGDFLKFAYYTDLFISTHFWHPKAPKLFELPDTQKENFRIRVIADITCDIGGSIPTTLRASTIADPLYDFNRKTFQEERAFSNPENITIMAVDNLPTELPFSASEDFGEQFIQRVLPHFFNGDKDGVLQRATIAEKGNLTEKFSYLQDYVAEH</sequence>
<dbReference type="UniPathway" id="UPA00033">
    <property type="reaction ID" value="UER00034"/>
</dbReference>
<comment type="subunit">
    <text evidence="3">Monomer.</text>
</comment>
<organism evidence="16 17">
    <name type="scientific">Raineya orbicola</name>
    <dbReference type="NCBI Taxonomy" id="2016530"/>
    <lineage>
        <taxon>Bacteria</taxon>
        <taxon>Pseudomonadati</taxon>
        <taxon>Bacteroidota</taxon>
        <taxon>Cytophagia</taxon>
        <taxon>Cytophagales</taxon>
        <taxon>Raineyaceae</taxon>
        <taxon>Raineya</taxon>
    </lineage>
</organism>
<evidence type="ECO:0000256" key="3">
    <source>
        <dbReference type="ARBA" id="ARBA00011245"/>
    </source>
</evidence>
<dbReference type="PANTHER" id="PTHR11133">
    <property type="entry name" value="SACCHAROPINE DEHYDROGENASE"/>
    <property type="match status" value="1"/>
</dbReference>
<keyword evidence="6" id="KW-0028">Amino-acid biosynthesis</keyword>
<evidence type="ECO:0000256" key="7">
    <source>
        <dbReference type="ARBA" id="ARBA00023002"/>
    </source>
</evidence>
<dbReference type="GO" id="GO:0019878">
    <property type="term" value="P:lysine biosynthetic process via aminoadipic acid"/>
    <property type="evidence" value="ECO:0007669"/>
    <property type="project" value="UniProtKB-UniPathway"/>
</dbReference>
<dbReference type="PIRSF" id="PIRSF018250">
    <property type="entry name" value="Saccharopine_DH_Lys"/>
    <property type="match status" value="1"/>
</dbReference>
<dbReference type="CDD" id="cd05199">
    <property type="entry name" value="SDH_like"/>
    <property type="match status" value="1"/>
</dbReference>
<dbReference type="Gene3D" id="3.40.50.720">
    <property type="entry name" value="NAD(P)-binding Rossmann-like Domain"/>
    <property type="match status" value="2"/>
</dbReference>
<dbReference type="PANTHER" id="PTHR11133:SF23">
    <property type="entry name" value="SACCHAROPINE DEHYDROGENASE [NAD(+), L-LYSINE-FORMING]"/>
    <property type="match status" value="1"/>
</dbReference>
<evidence type="ECO:0000259" key="14">
    <source>
        <dbReference type="SMART" id="SM01002"/>
    </source>
</evidence>
<feature type="active site" description="Proton acceptor" evidence="12">
    <location>
        <position position="72"/>
    </location>
</feature>
<dbReference type="AlphaFoldDB" id="A0A2N3IE31"/>
<evidence type="ECO:0000256" key="11">
    <source>
        <dbReference type="ARBA" id="ARBA00047860"/>
    </source>
</evidence>
<evidence type="ECO:0000256" key="10">
    <source>
        <dbReference type="ARBA" id="ARBA00033228"/>
    </source>
</evidence>
<feature type="binding site" evidence="13">
    <location>
        <begin position="186"/>
        <end position="187"/>
    </location>
    <ligand>
        <name>NAD(+)</name>
        <dbReference type="ChEBI" id="CHEBI:57540"/>
    </ligand>
</feature>
<dbReference type="InterPro" id="IPR027281">
    <property type="entry name" value="Lys1"/>
</dbReference>
<evidence type="ECO:0000256" key="9">
    <source>
        <dbReference type="ARBA" id="ARBA00023157"/>
    </source>
</evidence>
<evidence type="ECO:0000256" key="2">
    <source>
        <dbReference type="ARBA" id="ARBA00005689"/>
    </source>
</evidence>
<evidence type="ECO:0000256" key="13">
    <source>
        <dbReference type="PIRSR" id="PIRSR018250-3"/>
    </source>
</evidence>
<protein>
    <recommendedName>
        <fullName evidence="5">Saccharopine dehydrogenase [NAD(+), L-lysine-forming]</fullName>
        <ecNumber evidence="4">1.5.1.7</ecNumber>
    </recommendedName>
    <alternativeName>
        <fullName evidence="10">Lysine--2-oxoglutarate reductase</fullName>
    </alternativeName>
</protein>
<evidence type="ECO:0000256" key="6">
    <source>
        <dbReference type="ARBA" id="ARBA00022605"/>
    </source>
</evidence>
<feature type="domain" description="Alanine dehydrogenase/pyridine nucleotide transhydrogenase N-terminal" evidence="15">
    <location>
        <begin position="4"/>
        <end position="136"/>
    </location>
</feature>
<keyword evidence="17" id="KW-1185">Reference proteome</keyword>
<dbReference type="SUPFAM" id="SSF52283">
    <property type="entry name" value="Formate/glycerate dehydrogenase catalytic domain-like"/>
    <property type="match status" value="1"/>
</dbReference>
<evidence type="ECO:0000256" key="1">
    <source>
        <dbReference type="ARBA" id="ARBA00004884"/>
    </source>
</evidence>
<dbReference type="EMBL" id="NKXO01000024">
    <property type="protein sequence ID" value="PKQ68577.1"/>
    <property type="molecule type" value="Genomic_DNA"/>
</dbReference>
<comment type="pathway">
    <text evidence="1">Amino-acid biosynthesis; L-lysine biosynthesis via AAA pathway; L-lysine from L-alpha-aminoadipate (fungal route): step 3/3.</text>
</comment>
<dbReference type="InterPro" id="IPR007886">
    <property type="entry name" value="AlaDH/PNT_N"/>
</dbReference>
<keyword evidence="8 13" id="KW-0520">NAD</keyword>
<keyword evidence="7" id="KW-0560">Oxidoreductase</keyword>
<dbReference type="RefSeq" id="WP_101358934.1">
    <property type="nucleotide sequence ID" value="NZ_NKXO01000024.1"/>
</dbReference>
<comment type="similarity">
    <text evidence="2">Belongs to the AlaDH/PNT family.</text>
</comment>
<dbReference type="SMART" id="SM01002">
    <property type="entry name" value="AlaDh_PNT_C"/>
    <property type="match status" value="1"/>
</dbReference>
<dbReference type="SMART" id="SM01003">
    <property type="entry name" value="AlaDh_PNT_N"/>
    <property type="match status" value="1"/>
</dbReference>
<dbReference type="OrthoDB" id="1141481at2"/>
<evidence type="ECO:0000313" key="17">
    <source>
        <dbReference type="Proteomes" id="UP000233387"/>
    </source>
</evidence>
<evidence type="ECO:0000259" key="15">
    <source>
        <dbReference type="SMART" id="SM01003"/>
    </source>
</evidence>
<dbReference type="InterPro" id="IPR051168">
    <property type="entry name" value="AASS"/>
</dbReference>
<reference evidence="16 17" key="1">
    <citation type="submission" date="2017-06" db="EMBL/GenBank/DDBJ databases">
        <title>Raineya orbicola gen. nov., sp. nov. a slightly thermophilic bacterium of the phylum Bacteroidetes and the description of Raineyaceae fam. nov.</title>
        <authorList>
            <person name="Albuquerque L."/>
            <person name="Polonia A.R.M."/>
            <person name="Barroso C."/>
            <person name="Froufe H.J.C."/>
            <person name="Lage O."/>
            <person name="Lobo-Da-Cunha A."/>
            <person name="Egas C."/>
            <person name="Da Costa M.S."/>
        </authorList>
    </citation>
    <scope>NUCLEOTIDE SEQUENCE [LARGE SCALE GENOMIC DNA]</scope>
    <source>
        <strain evidence="16 17">SPSPC-11</strain>
    </source>
</reference>